<evidence type="ECO:0000256" key="3">
    <source>
        <dbReference type="ARBA" id="ARBA00022741"/>
    </source>
</evidence>
<dbReference type="InterPro" id="IPR013563">
    <property type="entry name" value="Oligopep_ABC_C"/>
</dbReference>
<evidence type="ECO:0000259" key="5">
    <source>
        <dbReference type="PROSITE" id="PS50893"/>
    </source>
</evidence>
<dbReference type="PANTHER" id="PTHR43776">
    <property type="entry name" value="TRANSPORT ATP-BINDING PROTEIN"/>
    <property type="match status" value="1"/>
</dbReference>
<protein>
    <submittedName>
        <fullName evidence="6">ABC transporter ATP-binding protein</fullName>
    </submittedName>
</protein>
<dbReference type="NCBIfam" id="NF007739">
    <property type="entry name" value="PRK10419.1"/>
    <property type="match status" value="2"/>
</dbReference>
<keyword evidence="4 6" id="KW-0067">ATP-binding</keyword>
<gene>
    <name evidence="6" type="ORF">JSQ98_03035</name>
</gene>
<evidence type="ECO:0000256" key="2">
    <source>
        <dbReference type="ARBA" id="ARBA00022448"/>
    </source>
</evidence>
<dbReference type="InterPro" id="IPR050319">
    <property type="entry name" value="ABC_transp_ATP-bind"/>
</dbReference>
<feature type="domain" description="ABC transporter" evidence="5">
    <location>
        <begin position="7"/>
        <end position="254"/>
    </location>
</feature>
<dbReference type="Proteomes" id="UP000811492">
    <property type="component" value="Unassembled WGS sequence"/>
</dbReference>
<proteinExistence type="inferred from homology"/>
<comment type="caution">
    <text evidence="6">The sequence shown here is derived from an EMBL/GenBank/DDBJ whole genome shotgun (WGS) entry which is preliminary data.</text>
</comment>
<evidence type="ECO:0000313" key="7">
    <source>
        <dbReference type="Proteomes" id="UP000811492"/>
    </source>
</evidence>
<dbReference type="SMART" id="SM00382">
    <property type="entry name" value="AAA"/>
    <property type="match status" value="2"/>
</dbReference>
<dbReference type="CDD" id="cd03257">
    <property type="entry name" value="ABC_NikE_OppD_transporters"/>
    <property type="match status" value="2"/>
</dbReference>
<dbReference type="RefSeq" id="WP_211648321.1">
    <property type="nucleotide sequence ID" value="NZ_JAFEVO010000001.1"/>
</dbReference>
<dbReference type="PROSITE" id="PS50893">
    <property type="entry name" value="ABC_TRANSPORTER_2"/>
    <property type="match status" value="2"/>
</dbReference>
<dbReference type="PROSITE" id="PS00211">
    <property type="entry name" value="ABC_TRANSPORTER_1"/>
    <property type="match status" value="2"/>
</dbReference>
<feature type="domain" description="ABC transporter" evidence="5">
    <location>
        <begin position="302"/>
        <end position="545"/>
    </location>
</feature>
<dbReference type="NCBIfam" id="NF008453">
    <property type="entry name" value="PRK11308.1"/>
    <property type="match status" value="2"/>
</dbReference>
<sequence length="557" mass="60593">MNQQRTLHIEGLSVAYQPGSPVVDDVSLHIAPGEVVGVIGESGSGKSTIAMAAMGLLPPQAIVTARHLEVAGNEMLGAGPRELRNLRGRVASMVFQEPMTALNPVMRIGDQIIEVMLIHGLAGRRAARERALELLELVRMPDPHIRMRQYPHQLSGGQRQRVMIAIALAGDPALLVADEPTTALDVTVQAQILDLLMELKDRLNLSILLISHDLTMIGANCDRINVMYRGKIVEQGPPAKVLSNPKHAYTAALVLCAPGPHIPPRSRLSVVSEAMAPNADTVDVPPEVLTYEPDPLQPETFLSFDAVTKEYRVPPFGRVQALKGISLGLRRGETFGVVGESGSGKSTLARLALRIESPTSGAVRYDGIDIAQLRGAALREHRRRVQIVFQDPNDTLDPRHPVGRSIGEPLRAQGARANEIEERVRACLNLVALPAEAAERYPREFSGGQRQRIAIARALVTDPELIVLDEPTSALDVSVQAQVLNLLADIQARTGVTLLFISHDLAVIRHLSHRVAVMRHGELIEYGDTATIFSAPREEYTRQLFQAAEPPQGRNAA</sequence>
<dbReference type="Pfam" id="PF00005">
    <property type="entry name" value="ABC_tran"/>
    <property type="match status" value="2"/>
</dbReference>
<accession>A0ABS5M1V7</accession>
<keyword evidence="3" id="KW-0547">Nucleotide-binding</keyword>
<dbReference type="InterPro" id="IPR017871">
    <property type="entry name" value="ABC_transporter-like_CS"/>
</dbReference>
<name>A0ABS5M1V7_9MICO</name>
<dbReference type="SUPFAM" id="SSF52540">
    <property type="entry name" value="P-loop containing nucleoside triphosphate hydrolases"/>
    <property type="match status" value="2"/>
</dbReference>
<evidence type="ECO:0000256" key="1">
    <source>
        <dbReference type="ARBA" id="ARBA00005417"/>
    </source>
</evidence>
<keyword evidence="2" id="KW-0813">Transport</keyword>
<evidence type="ECO:0000313" key="6">
    <source>
        <dbReference type="EMBL" id="MBS3181184.1"/>
    </source>
</evidence>
<organism evidence="6 7">
    <name type="scientific">Leucobacter manosquensis</name>
    <dbReference type="NCBI Taxonomy" id="2810611"/>
    <lineage>
        <taxon>Bacteria</taxon>
        <taxon>Bacillati</taxon>
        <taxon>Actinomycetota</taxon>
        <taxon>Actinomycetes</taxon>
        <taxon>Micrococcales</taxon>
        <taxon>Microbacteriaceae</taxon>
        <taxon>Leucobacter</taxon>
    </lineage>
</organism>
<keyword evidence="7" id="KW-1185">Reference proteome</keyword>
<comment type="similarity">
    <text evidence="1">Belongs to the ABC transporter superfamily.</text>
</comment>
<dbReference type="InterPro" id="IPR003593">
    <property type="entry name" value="AAA+_ATPase"/>
</dbReference>
<reference evidence="6 7" key="1">
    <citation type="submission" date="2021-02" db="EMBL/GenBank/DDBJ databases">
        <title>Draft genome and description of Leucobacter sp nov strain Marseille-Q4368.</title>
        <authorList>
            <person name="Boxberger M."/>
            <person name="La Scola B."/>
        </authorList>
    </citation>
    <scope>NUCLEOTIDE SEQUENCE [LARGE SCALE GENOMIC DNA]</scope>
    <source>
        <strain evidence="6 7">Marseille-Q4368</strain>
    </source>
</reference>
<dbReference type="PANTHER" id="PTHR43776:SF7">
    <property type="entry name" value="D,D-DIPEPTIDE TRANSPORT ATP-BINDING PROTEIN DDPF-RELATED"/>
    <property type="match status" value="1"/>
</dbReference>
<dbReference type="EMBL" id="JAFEVO010000001">
    <property type="protein sequence ID" value="MBS3181184.1"/>
    <property type="molecule type" value="Genomic_DNA"/>
</dbReference>
<dbReference type="Pfam" id="PF08352">
    <property type="entry name" value="oligo_HPY"/>
    <property type="match status" value="2"/>
</dbReference>
<dbReference type="GO" id="GO:0005524">
    <property type="term" value="F:ATP binding"/>
    <property type="evidence" value="ECO:0007669"/>
    <property type="project" value="UniProtKB-KW"/>
</dbReference>
<dbReference type="Gene3D" id="3.40.50.300">
    <property type="entry name" value="P-loop containing nucleotide triphosphate hydrolases"/>
    <property type="match status" value="2"/>
</dbReference>
<dbReference type="InterPro" id="IPR027417">
    <property type="entry name" value="P-loop_NTPase"/>
</dbReference>
<evidence type="ECO:0000256" key="4">
    <source>
        <dbReference type="ARBA" id="ARBA00022840"/>
    </source>
</evidence>
<dbReference type="InterPro" id="IPR003439">
    <property type="entry name" value="ABC_transporter-like_ATP-bd"/>
</dbReference>